<evidence type="ECO:0000256" key="7">
    <source>
        <dbReference type="SAM" id="SignalP"/>
    </source>
</evidence>
<dbReference type="AlphaFoldDB" id="A0AAE0S2I6"/>
<proteinExistence type="predicted"/>
<evidence type="ECO:0000256" key="3">
    <source>
        <dbReference type="ARBA" id="ARBA00022729"/>
    </source>
</evidence>
<keyword evidence="5" id="KW-0408">Iron</keyword>
<dbReference type="GO" id="GO:0020037">
    <property type="term" value="F:heme binding"/>
    <property type="evidence" value="ECO:0007669"/>
    <property type="project" value="InterPro"/>
</dbReference>
<comment type="caution">
    <text evidence="8">The sequence shown here is derived from an EMBL/GenBank/DDBJ whole genome shotgun (WGS) entry which is preliminary data.</text>
</comment>
<dbReference type="EMBL" id="JAEAOA010001860">
    <property type="protein sequence ID" value="KAK3584013.1"/>
    <property type="molecule type" value="Genomic_DNA"/>
</dbReference>
<evidence type="ECO:0000256" key="1">
    <source>
        <dbReference type="ARBA" id="ARBA00004613"/>
    </source>
</evidence>
<evidence type="ECO:0000256" key="5">
    <source>
        <dbReference type="PIRSR" id="PIRSR619791-2"/>
    </source>
</evidence>
<feature type="chain" id="PRO_5041926234" description="Peroxidase" evidence="7">
    <location>
        <begin position="22"/>
        <end position="690"/>
    </location>
</feature>
<dbReference type="GO" id="GO:0046872">
    <property type="term" value="F:metal ion binding"/>
    <property type="evidence" value="ECO:0007669"/>
    <property type="project" value="UniProtKB-KW"/>
</dbReference>
<gene>
    <name evidence="8" type="ORF">CHS0354_031100</name>
</gene>
<dbReference type="GO" id="GO:0004601">
    <property type="term" value="F:peroxidase activity"/>
    <property type="evidence" value="ECO:0007669"/>
    <property type="project" value="InterPro"/>
</dbReference>
<keyword evidence="3 7" id="KW-0732">Signal</keyword>
<reference evidence="8" key="3">
    <citation type="submission" date="2023-05" db="EMBL/GenBank/DDBJ databases">
        <authorList>
            <person name="Smith C.H."/>
        </authorList>
    </citation>
    <scope>NUCLEOTIDE SEQUENCE</scope>
    <source>
        <strain evidence="8">CHS0354</strain>
        <tissue evidence="8">Mantle</tissue>
    </source>
</reference>
<evidence type="ECO:0000256" key="4">
    <source>
        <dbReference type="ARBA" id="ARBA00023180"/>
    </source>
</evidence>
<name>A0AAE0S2I6_9BIVA</name>
<dbReference type="PANTHER" id="PTHR11475:SF4">
    <property type="entry name" value="CHORION PEROXIDASE"/>
    <property type="match status" value="1"/>
</dbReference>
<evidence type="ECO:0008006" key="10">
    <source>
        <dbReference type="Google" id="ProtNLM"/>
    </source>
</evidence>
<dbReference type="GO" id="GO:0005576">
    <property type="term" value="C:extracellular region"/>
    <property type="evidence" value="ECO:0007669"/>
    <property type="project" value="UniProtKB-SubCell"/>
</dbReference>
<keyword evidence="4" id="KW-0325">Glycoprotein</keyword>
<dbReference type="InterPro" id="IPR019791">
    <property type="entry name" value="Haem_peroxidase_animal"/>
</dbReference>
<dbReference type="InterPro" id="IPR010255">
    <property type="entry name" value="Haem_peroxidase_sf"/>
</dbReference>
<feature type="binding site" description="axial binding residue" evidence="5">
    <location>
        <position position="441"/>
    </location>
    <ligand>
        <name>heme b</name>
        <dbReference type="ChEBI" id="CHEBI:60344"/>
    </ligand>
    <ligandPart>
        <name>Fe</name>
        <dbReference type="ChEBI" id="CHEBI:18248"/>
    </ligandPart>
</feature>
<feature type="signal peptide" evidence="7">
    <location>
        <begin position="1"/>
        <end position="21"/>
    </location>
</feature>
<dbReference type="FunFam" id="1.10.640.10:FF:000003">
    <property type="entry name" value="chorion peroxidase"/>
    <property type="match status" value="1"/>
</dbReference>
<evidence type="ECO:0000256" key="2">
    <source>
        <dbReference type="ARBA" id="ARBA00022525"/>
    </source>
</evidence>
<keyword evidence="9" id="KW-1185">Reference proteome</keyword>
<keyword evidence="5" id="KW-0479">Metal-binding</keyword>
<dbReference type="PANTHER" id="PTHR11475">
    <property type="entry name" value="OXIDASE/PEROXIDASE"/>
    <property type="match status" value="1"/>
</dbReference>
<comment type="subcellular location">
    <subcellularLocation>
        <location evidence="1">Secreted</location>
    </subcellularLocation>
</comment>
<dbReference type="PRINTS" id="PR00457">
    <property type="entry name" value="ANPEROXIDASE"/>
</dbReference>
<dbReference type="GO" id="GO:0006979">
    <property type="term" value="P:response to oxidative stress"/>
    <property type="evidence" value="ECO:0007669"/>
    <property type="project" value="InterPro"/>
</dbReference>
<feature type="region of interest" description="Disordered" evidence="6">
    <location>
        <begin position="163"/>
        <end position="190"/>
    </location>
</feature>
<evidence type="ECO:0000256" key="6">
    <source>
        <dbReference type="SAM" id="MobiDB-lite"/>
    </source>
</evidence>
<evidence type="ECO:0000313" key="9">
    <source>
        <dbReference type="Proteomes" id="UP001195483"/>
    </source>
</evidence>
<organism evidence="8 9">
    <name type="scientific">Potamilus streckersoni</name>
    <dbReference type="NCBI Taxonomy" id="2493646"/>
    <lineage>
        <taxon>Eukaryota</taxon>
        <taxon>Metazoa</taxon>
        <taxon>Spiralia</taxon>
        <taxon>Lophotrochozoa</taxon>
        <taxon>Mollusca</taxon>
        <taxon>Bivalvia</taxon>
        <taxon>Autobranchia</taxon>
        <taxon>Heteroconchia</taxon>
        <taxon>Palaeoheterodonta</taxon>
        <taxon>Unionida</taxon>
        <taxon>Unionoidea</taxon>
        <taxon>Unionidae</taxon>
        <taxon>Ambleminae</taxon>
        <taxon>Lampsilini</taxon>
        <taxon>Potamilus</taxon>
    </lineage>
</organism>
<dbReference type="PROSITE" id="PS50292">
    <property type="entry name" value="PEROXIDASE_3"/>
    <property type="match status" value="1"/>
</dbReference>
<dbReference type="SUPFAM" id="SSF48113">
    <property type="entry name" value="Heme-dependent peroxidases"/>
    <property type="match status" value="1"/>
</dbReference>
<reference evidence="8" key="2">
    <citation type="journal article" date="2021" name="Genome Biol. Evol.">
        <title>Developing a high-quality reference genome for a parasitic bivalve with doubly uniparental inheritance (Bivalvia: Unionida).</title>
        <authorList>
            <person name="Smith C.H."/>
        </authorList>
    </citation>
    <scope>NUCLEOTIDE SEQUENCE</scope>
    <source>
        <strain evidence="8">CHS0354</strain>
        <tissue evidence="8">Mantle</tissue>
    </source>
</reference>
<reference evidence="8" key="1">
    <citation type="journal article" date="2021" name="Genome Biol. Evol.">
        <title>A High-Quality Reference Genome for a Parasitic Bivalve with Doubly Uniparental Inheritance (Bivalvia: Unionida).</title>
        <authorList>
            <person name="Smith C.H."/>
        </authorList>
    </citation>
    <scope>NUCLEOTIDE SEQUENCE</scope>
    <source>
        <strain evidence="8">CHS0354</strain>
    </source>
</reference>
<dbReference type="Pfam" id="PF03098">
    <property type="entry name" value="An_peroxidase"/>
    <property type="match status" value="1"/>
</dbReference>
<sequence length="690" mass="77767">MCIHSLLCLLVVVGVVYTVQAKITRRSLENAFLKAMKNQGSRHEQNQQLIENDRLHTDGPDSFLLHFHGQSSQSPEISNAANVILDTTQILLDQEFTIEEVTSDTIAADIREILLVVGVGKETPKLRCKPNDPYRTFNGSCNNLNHPEWGQSVRPQRRVLPPAYEKGSIGTPRATGINGKPLPNPRKVSNVVHSNTKGVTSNSTTITLITFQFGQFLDHDIISTPSINDDTCCGPNETKDCIPIRIPLGDPFFRDGTCLRVTRSEAANYRLGYRQQQNEETSYIDGSTVYGSTDDQLSVLRDGEYMMTSNKCNLPRNPKGTCTLTNNFEFCHNAGHSEVNQVPSLTSFHTLFVNEHNRIVDALSKVNPSWDANKLFQEARKINIAQIQHIVYNGFLKAILSPATMSKYKLRSHDDGYNNCYDIERDASISNEFGIAYRLGHTWIPTYQDLYIDLHTRQTGRETGPFDIVRTYNNPHLIFLNQRTGSQGLLKWLTSEAAPTTDRIVENSARNRLFQNFTTNESFDLVSLNINRGRDHGIPPYGKHRESCGLSVLSADWNSLVDHHCTDITLLRKVYDDPRDIDLFTGALTERRETSSELGPTLNCILGREFQNLKEGDSYWYERPKPQGFSEKQLNEIRKTSLSAVLCAHLDLKIISKDAFKLPGYSNPIVRCKQLPSIDLTKWKAASSTV</sequence>
<accession>A0AAE0S2I6</accession>
<dbReference type="Gene3D" id="1.10.640.10">
    <property type="entry name" value="Haem peroxidase domain superfamily, animal type"/>
    <property type="match status" value="1"/>
</dbReference>
<evidence type="ECO:0000313" key="8">
    <source>
        <dbReference type="EMBL" id="KAK3584013.1"/>
    </source>
</evidence>
<dbReference type="Proteomes" id="UP001195483">
    <property type="component" value="Unassembled WGS sequence"/>
</dbReference>
<keyword evidence="2" id="KW-0964">Secreted</keyword>
<keyword evidence="5" id="KW-0349">Heme</keyword>
<dbReference type="InterPro" id="IPR037120">
    <property type="entry name" value="Haem_peroxidase_sf_animal"/>
</dbReference>
<protein>
    <recommendedName>
        <fullName evidence="10">Peroxidase</fullName>
    </recommendedName>
</protein>